<dbReference type="Proteomes" id="UP001152523">
    <property type="component" value="Unassembled WGS sequence"/>
</dbReference>
<sequence>MSKNRGRISEMNIHDGYPHLSSIEARAGILSQQWAFVAGTKTETSLRDYTGWKCGG</sequence>
<keyword evidence="2" id="KW-1185">Reference proteome</keyword>
<dbReference type="AlphaFoldDB" id="A0AAV0GDU0"/>
<protein>
    <submittedName>
        <fullName evidence="1">Uncharacterized protein</fullName>
    </submittedName>
</protein>
<name>A0AAV0GDU0_9ASTE</name>
<evidence type="ECO:0000313" key="2">
    <source>
        <dbReference type="Proteomes" id="UP001152523"/>
    </source>
</evidence>
<dbReference type="EMBL" id="CAMAPF010001086">
    <property type="protein sequence ID" value="CAH9145801.1"/>
    <property type="molecule type" value="Genomic_DNA"/>
</dbReference>
<organism evidence="1 2">
    <name type="scientific">Cuscuta epithymum</name>
    <dbReference type="NCBI Taxonomy" id="186058"/>
    <lineage>
        <taxon>Eukaryota</taxon>
        <taxon>Viridiplantae</taxon>
        <taxon>Streptophyta</taxon>
        <taxon>Embryophyta</taxon>
        <taxon>Tracheophyta</taxon>
        <taxon>Spermatophyta</taxon>
        <taxon>Magnoliopsida</taxon>
        <taxon>eudicotyledons</taxon>
        <taxon>Gunneridae</taxon>
        <taxon>Pentapetalae</taxon>
        <taxon>asterids</taxon>
        <taxon>lamiids</taxon>
        <taxon>Solanales</taxon>
        <taxon>Convolvulaceae</taxon>
        <taxon>Cuscuteae</taxon>
        <taxon>Cuscuta</taxon>
        <taxon>Cuscuta subgen. Cuscuta</taxon>
    </lineage>
</organism>
<proteinExistence type="predicted"/>
<evidence type="ECO:0000313" key="1">
    <source>
        <dbReference type="EMBL" id="CAH9145801.1"/>
    </source>
</evidence>
<reference evidence="1" key="1">
    <citation type="submission" date="2022-07" db="EMBL/GenBank/DDBJ databases">
        <authorList>
            <person name="Macas J."/>
            <person name="Novak P."/>
            <person name="Neumann P."/>
        </authorList>
    </citation>
    <scope>NUCLEOTIDE SEQUENCE</scope>
</reference>
<accession>A0AAV0GDU0</accession>
<comment type="caution">
    <text evidence="1">The sequence shown here is derived from an EMBL/GenBank/DDBJ whole genome shotgun (WGS) entry which is preliminary data.</text>
</comment>
<gene>
    <name evidence="1" type="ORF">CEPIT_LOCUS42502</name>
</gene>